<name>B7KE88_GLOC7</name>
<dbReference type="EMBL" id="CP001291">
    <property type="protein sequence ID" value="ACK73206.1"/>
    <property type="molecule type" value="Genomic_DNA"/>
</dbReference>
<evidence type="ECO:0000313" key="2">
    <source>
        <dbReference type="Proteomes" id="UP000002384"/>
    </source>
</evidence>
<dbReference type="RefSeq" id="WP_015956788.1">
    <property type="nucleotide sequence ID" value="NC_011729.1"/>
</dbReference>
<gene>
    <name evidence="1" type="ordered locus">PCC7424_4849</name>
</gene>
<reference evidence="2" key="1">
    <citation type="journal article" date="2011" name="MBio">
        <title>Novel metabolic attributes of the genus Cyanothece, comprising a group of unicellular nitrogen-fixing Cyanobacteria.</title>
        <authorList>
            <person name="Bandyopadhyay A."/>
            <person name="Elvitigala T."/>
            <person name="Welsh E."/>
            <person name="Stockel J."/>
            <person name="Liberton M."/>
            <person name="Min H."/>
            <person name="Sherman L.A."/>
            <person name="Pakrasi H.B."/>
        </authorList>
    </citation>
    <scope>NUCLEOTIDE SEQUENCE [LARGE SCALE GENOMIC DNA]</scope>
    <source>
        <strain evidence="2">PCC 7424</strain>
    </source>
</reference>
<organism evidence="1 2">
    <name type="scientific">Gloeothece citriformis (strain PCC 7424)</name>
    <name type="common">Cyanothece sp. (strain PCC 7424)</name>
    <dbReference type="NCBI Taxonomy" id="65393"/>
    <lineage>
        <taxon>Bacteria</taxon>
        <taxon>Bacillati</taxon>
        <taxon>Cyanobacteriota</taxon>
        <taxon>Cyanophyceae</taxon>
        <taxon>Oscillatoriophycideae</taxon>
        <taxon>Chroococcales</taxon>
        <taxon>Aphanothecaceae</taxon>
        <taxon>Gloeothece</taxon>
        <taxon>Gloeothece citriformis</taxon>
    </lineage>
</organism>
<protein>
    <submittedName>
        <fullName evidence="1">Uncharacterized protein</fullName>
    </submittedName>
</protein>
<evidence type="ECO:0000313" key="1">
    <source>
        <dbReference type="EMBL" id="ACK73206.1"/>
    </source>
</evidence>
<dbReference type="STRING" id="65393.PCC7424_4849"/>
<dbReference type="KEGG" id="cyc:PCC7424_4849"/>
<dbReference type="AlphaFoldDB" id="B7KE88"/>
<dbReference type="Proteomes" id="UP000002384">
    <property type="component" value="Chromosome"/>
</dbReference>
<proteinExistence type="predicted"/>
<accession>B7KE88</accession>
<keyword evidence="2" id="KW-1185">Reference proteome</keyword>
<dbReference type="HOGENOM" id="CLU_2751053_0_0_3"/>
<sequence length="70" mass="7390">MSQIQITDLIGEAVANATERRKQGMADLNADQLNTITGGAFLSSVIIAGMFPPIQTFESFKAPSLTASFG</sequence>